<dbReference type="SUPFAM" id="SSF57535">
    <property type="entry name" value="Complement control module/SCR domain"/>
    <property type="match status" value="1"/>
</dbReference>
<keyword evidence="3" id="KW-0768">Sushi</keyword>
<evidence type="ECO:0000313" key="5">
    <source>
        <dbReference type="EMBL" id="KAK3592006.1"/>
    </source>
</evidence>
<keyword evidence="6" id="KW-1185">Reference proteome</keyword>
<dbReference type="SUPFAM" id="SSF53187">
    <property type="entry name" value="Zn-dependent exopeptidases"/>
    <property type="match status" value="1"/>
</dbReference>
<dbReference type="Gene3D" id="3.40.630.10">
    <property type="entry name" value="Zn peptidases"/>
    <property type="match status" value="1"/>
</dbReference>
<dbReference type="InterPro" id="IPR045175">
    <property type="entry name" value="M28_fam"/>
</dbReference>
<sequence length="318" mass="36085">MLEVAKRAGTLNRYNTVIFVSFDLGEDNLKGSTYFAKEWLPRFLASKYNVSKRTSMNLHGFYILDTIVYYNNSVGSQKLPSGLTEDMINSLFPEVYSILKTDNFQGNYIHSVYGTSKYDSLDVPLLKAWESLSAPKYKMGIFPLSYTDVDFLLSYDLRDIVRSDHASFWKNYLPALYLTDSGNYRGVMTNCYHQPCDNLDVMLTEDNLMFMGKQADALYYSLHYLAETDCGIPPGIMNSTYSISEDSLTAIYRCIDDTVVFPYKSNTNLSCMISGEWSQVLFVCVDSRFISGTDSIHAINGCPRFLVLLATLLLLMLV</sequence>
<dbReference type="GO" id="GO:0008235">
    <property type="term" value="F:metalloexopeptidase activity"/>
    <property type="evidence" value="ECO:0007669"/>
    <property type="project" value="InterPro"/>
</dbReference>
<name>A0AAE0VVV0_9BIVA</name>
<evidence type="ECO:0000259" key="4">
    <source>
        <dbReference type="PROSITE" id="PS50923"/>
    </source>
</evidence>
<dbReference type="AlphaFoldDB" id="A0AAE0VVV0"/>
<dbReference type="Proteomes" id="UP001195483">
    <property type="component" value="Unassembled WGS sequence"/>
</dbReference>
<comment type="caution">
    <text evidence="5">The sequence shown here is derived from an EMBL/GenBank/DDBJ whole genome shotgun (WGS) entry which is preliminary data.</text>
</comment>
<dbReference type="PANTHER" id="PTHR12147:SF26">
    <property type="entry name" value="PEPTIDASE M28 DOMAIN-CONTAINING PROTEIN"/>
    <property type="match status" value="1"/>
</dbReference>
<evidence type="ECO:0000313" key="6">
    <source>
        <dbReference type="Proteomes" id="UP001195483"/>
    </source>
</evidence>
<dbReference type="PROSITE" id="PS50923">
    <property type="entry name" value="SUSHI"/>
    <property type="match status" value="1"/>
</dbReference>
<evidence type="ECO:0000256" key="1">
    <source>
        <dbReference type="ARBA" id="ARBA00005634"/>
    </source>
</evidence>
<dbReference type="InterPro" id="IPR035976">
    <property type="entry name" value="Sushi/SCR/CCP_sf"/>
</dbReference>
<accession>A0AAE0VVV0</accession>
<comment type="similarity">
    <text evidence="1">Belongs to the peptidase M28 family. M28B subfamily.</text>
</comment>
<proteinExistence type="inferred from homology"/>
<feature type="domain" description="Sushi" evidence="4">
    <location>
        <begin position="228"/>
        <end position="286"/>
    </location>
</feature>
<gene>
    <name evidence="5" type="ORF">CHS0354_031513</name>
</gene>
<dbReference type="InterPro" id="IPR000436">
    <property type="entry name" value="Sushi_SCR_CCP_dom"/>
</dbReference>
<reference evidence="5" key="3">
    <citation type="submission" date="2023-05" db="EMBL/GenBank/DDBJ databases">
        <authorList>
            <person name="Smith C.H."/>
        </authorList>
    </citation>
    <scope>NUCLEOTIDE SEQUENCE</scope>
    <source>
        <strain evidence="5">CHS0354</strain>
        <tissue evidence="5">Mantle</tissue>
    </source>
</reference>
<comment type="caution">
    <text evidence="3">Lacks conserved residue(s) required for the propagation of feature annotation.</text>
</comment>
<dbReference type="CDD" id="cd00033">
    <property type="entry name" value="CCP"/>
    <property type="match status" value="1"/>
</dbReference>
<reference evidence="5" key="1">
    <citation type="journal article" date="2021" name="Genome Biol. Evol.">
        <title>A High-Quality Reference Genome for a Parasitic Bivalve with Doubly Uniparental Inheritance (Bivalvia: Unionida).</title>
        <authorList>
            <person name="Smith C.H."/>
        </authorList>
    </citation>
    <scope>NUCLEOTIDE SEQUENCE</scope>
    <source>
        <strain evidence="5">CHS0354</strain>
    </source>
</reference>
<dbReference type="GO" id="GO:0006508">
    <property type="term" value="P:proteolysis"/>
    <property type="evidence" value="ECO:0007669"/>
    <property type="project" value="InterPro"/>
</dbReference>
<keyword evidence="2" id="KW-1015">Disulfide bond</keyword>
<dbReference type="PANTHER" id="PTHR12147">
    <property type="entry name" value="METALLOPEPTIDASE M28 FAMILY MEMBER"/>
    <property type="match status" value="1"/>
</dbReference>
<evidence type="ECO:0000256" key="3">
    <source>
        <dbReference type="PROSITE-ProRule" id="PRU00302"/>
    </source>
</evidence>
<protein>
    <recommendedName>
        <fullName evidence="4">Sushi domain-containing protein</fullName>
    </recommendedName>
</protein>
<dbReference type="EMBL" id="JAEAOA010001885">
    <property type="protein sequence ID" value="KAK3592006.1"/>
    <property type="molecule type" value="Genomic_DNA"/>
</dbReference>
<evidence type="ECO:0000256" key="2">
    <source>
        <dbReference type="ARBA" id="ARBA00023157"/>
    </source>
</evidence>
<organism evidence="5 6">
    <name type="scientific">Potamilus streckersoni</name>
    <dbReference type="NCBI Taxonomy" id="2493646"/>
    <lineage>
        <taxon>Eukaryota</taxon>
        <taxon>Metazoa</taxon>
        <taxon>Spiralia</taxon>
        <taxon>Lophotrochozoa</taxon>
        <taxon>Mollusca</taxon>
        <taxon>Bivalvia</taxon>
        <taxon>Autobranchia</taxon>
        <taxon>Heteroconchia</taxon>
        <taxon>Palaeoheterodonta</taxon>
        <taxon>Unionida</taxon>
        <taxon>Unionoidea</taxon>
        <taxon>Unionidae</taxon>
        <taxon>Ambleminae</taxon>
        <taxon>Lampsilini</taxon>
        <taxon>Potamilus</taxon>
    </lineage>
</organism>
<reference evidence="5" key="2">
    <citation type="journal article" date="2021" name="Genome Biol. Evol.">
        <title>Developing a high-quality reference genome for a parasitic bivalve with doubly uniparental inheritance (Bivalvia: Unionida).</title>
        <authorList>
            <person name="Smith C.H."/>
        </authorList>
    </citation>
    <scope>NUCLEOTIDE SEQUENCE</scope>
    <source>
        <strain evidence="5">CHS0354</strain>
        <tissue evidence="5">Mantle</tissue>
    </source>
</reference>